<proteinExistence type="predicted"/>
<gene>
    <name evidence="3" type="ORF">GBAR_LOCUS8491</name>
</gene>
<sequence>MTNVTFALCFLITGIPALSRRDRSQFPECQKENITFVNDMQVSRVHVGLGEDCSLSVNISRCTDPDNEVEGHVTSIHQTETTIEIENIEVFYGSGVIVTVDDICDDCEQRFFIPDMKPTENKLITRNFTGRIIDDLSNDYGCDFGSPVIDYKICIRSQGCFATPCGNDQIFTSFCNQSYPSGQRIGLEVSRVERDTVVCIFCSRIDCRGLFSNVMLFNIGITVVCDDCNENAECIEGKCVCKENYTGDGTLCEQVTVRCEMCADNAECIEGKCVCKKNYTGDGYILCVKQEDITLEVPTLPGSVSLHFGSSLPVHTSHVTTVGSSPQGFYHQNIIVGVSTATTTLVFLFIILGIVVWMYCQWKKKGMKKETHVYEEVYVLHDAVTENTVMDKNPAYVNPGKMRLEENPAYVSANKPLTTTSN</sequence>
<keyword evidence="2" id="KW-0732">Signal</keyword>
<keyword evidence="1" id="KW-0812">Transmembrane</keyword>
<dbReference type="AlphaFoldDB" id="A0AA35RLK8"/>
<reference evidence="3" key="1">
    <citation type="submission" date="2023-03" db="EMBL/GenBank/DDBJ databases">
        <authorList>
            <person name="Steffen K."/>
            <person name="Cardenas P."/>
        </authorList>
    </citation>
    <scope>NUCLEOTIDE SEQUENCE</scope>
</reference>
<evidence type="ECO:0000313" key="4">
    <source>
        <dbReference type="Proteomes" id="UP001174909"/>
    </source>
</evidence>
<feature type="signal peptide" evidence="2">
    <location>
        <begin position="1"/>
        <end position="19"/>
    </location>
</feature>
<evidence type="ECO:0000256" key="2">
    <source>
        <dbReference type="SAM" id="SignalP"/>
    </source>
</evidence>
<name>A0AA35RLK8_GEOBA</name>
<accession>A0AA35RLK8</accession>
<evidence type="ECO:0000256" key="1">
    <source>
        <dbReference type="SAM" id="Phobius"/>
    </source>
</evidence>
<dbReference type="Proteomes" id="UP001174909">
    <property type="component" value="Unassembled WGS sequence"/>
</dbReference>
<keyword evidence="1" id="KW-0472">Membrane</keyword>
<dbReference type="EMBL" id="CASHTH010001258">
    <property type="protein sequence ID" value="CAI8013369.1"/>
    <property type="molecule type" value="Genomic_DNA"/>
</dbReference>
<feature type="transmembrane region" description="Helical" evidence="1">
    <location>
        <begin position="334"/>
        <end position="360"/>
    </location>
</feature>
<organism evidence="3 4">
    <name type="scientific">Geodia barretti</name>
    <name type="common">Barrett's horny sponge</name>
    <dbReference type="NCBI Taxonomy" id="519541"/>
    <lineage>
        <taxon>Eukaryota</taxon>
        <taxon>Metazoa</taxon>
        <taxon>Porifera</taxon>
        <taxon>Demospongiae</taxon>
        <taxon>Heteroscleromorpha</taxon>
        <taxon>Tetractinellida</taxon>
        <taxon>Astrophorina</taxon>
        <taxon>Geodiidae</taxon>
        <taxon>Geodia</taxon>
    </lineage>
</organism>
<comment type="caution">
    <text evidence="3">The sequence shown here is derived from an EMBL/GenBank/DDBJ whole genome shotgun (WGS) entry which is preliminary data.</text>
</comment>
<feature type="chain" id="PRO_5041346040" evidence="2">
    <location>
        <begin position="20"/>
        <end position="422"/>
    </location>
</feature>
<keyword evidence="1" id="KW-1133">Transmembrane helix</keyword>
<protein>
    <submittedName>
        <fullName evidence="3">Uncharacterized protein</fullName>
    </submittedName>
</protein>
<evidence type="ECO:0000313" key="3">
    <source>
        <dbReference type="EMBL" id="CAI8013369.1"/>
    </source>
</evidence>
<keyword evidence="4" id="KW-1185">Reference proteome</keyword>